<proteinExistence type="predicted"/>
<dbReference type="RefSeq" id="WP_192007014.1">
    <property type="nucleotide sequence ID" value="NZ_JACYTQ010000001.1"/>
</dbReference>
<comment type="caution">
    <text evidence="2">The sequence shown here is derived from an EMBL/GenBank/DDBJ whole genome shotgun (WGS) entry which is preliminary data.</text>
</comment>
<dbReference type="InterPro" id="IPR025665">
    <property type="entry name" value="Beta-barrel_OMP_2"/>
</dbReference>
<evidence type="ECO:0000313" key="3">
    <source>
        <dbReference type="Proteomes" id="UP000647133"/>
    </source>
</evidence>
<feature type="domain" description="Outer membrane protein beta-barrel" evidence="1">
    <location>
        <begin position="43"/>
        <end position="163"/>
    </location>
</feature>
<gene>
    <name evidence="2" type="ORF">IFO69_00590</name>
</gene>
<dbReference type="Proteomes" id="UP000647133">
    <property type="component" value="Unassembled WGS sequence"/>
</dbReference>
<keyword evidence="3" id="KW-1185">Reference proteome</keyword>
<organism evidence="2 3">
    <name type="scientific">Echinicola arenosa</name>
    <dbReference type="NCBI Taxonomy" id="2774144"/>
    <lineage>
        <taxon>Bacteria</taxon>
        <taxon>Pseudomonadati</taxon>
        <taxon>Bacteroidota</taxon>
        <taxon>Cytophagia</taxon>
        <taxon>Cytophagales</taxon>
        <taxon>Cyclobacteriaceae</taxon>
        <taxon>Echinicola</taxon>
    </lineage>
</organism>
<sequence length="183" mass="19807">MKRIQILILAFILLAGIQQVYGQTGIRAGWNYPEIKGISSDGNSGFHAGIYHKISLLGLIAVEPGIQYSQKGCKLDDNGMTATERLHYIDIPILARLGFIPLLNVFAGPQASVLVARNYEGSTDVSSLDELTKFDIGGVVGVGINLPLGFNVQGSYDFGFSDLNYSDVDTKNSVYKVSIGKNF</sequence>
<dbReference type="EMBL" id="JACYTQ010000001">
    <property type="protein sequence ID" value="MBD8487232.1"/>
    <property type="molecule type" value="Genomic_DNA"/>
</dbReference>
<protein>
    <submittedName>
        <fullName evidence="2">PorT family protein</fullName>
    </submittedName>
</protein>
<name>A0ABR9AG25_9BACT</name>
<evidence type="ECO:0000259" key="1">
    <source>
        <dbReference type="Pfam" id="PF13568"/>
    </source>
</evidence>
<dbReference type="Pfam" id="PF13568">
    <property type="entry name" value="OMP_b-brl_2"/>
    <property type="match status" value="1"/>
</dbReference>
<reference evidence="2 3" key="1">
    <citation type="submission" date="2020-09" db="EMBL/GenBank/DDBJ databases">
        <title>Echinicola sp. CAU 1574 isolated from sand of Sido Beach.</title>
        <authorList>
            <person name="Kim W."/>
        </authorList>
    </citation>
    <scope>NUCLEOTIDE SEQUENCE [LARGE SCALE GENOMIC DNA]</scope>
    <source>
        <strain evidence="2 3">CAU 1574</strain>
    </source>
</reference>
<accession>A0ABR9AG25</accession>
<evidence type="ECO:0000313" key="2">
    <source>
        <dbReference type="EMBL" id="MBD8487232.1"/>
    </source>
</evidence>